<evidence type="ECO:0000313" key="1">
    <source>
        <dbReference type="EMBL" id="SFI49901.1"/>
    </source>
</evidence>
<gene>
    <name evidence="1" type="ORF">SAMN04487775_10251</name>
</gene>
<evidence type="ECO:0008006" key="3">
    <source>
        <dbReference type="Google" id="ProtNLM"/>
    </source>
</evidence>
<dbReference type="OrthoDB" id="9838550at2"/>
<dbReference type="Proteomes" id="UP000182737">
    <property type="component" value="Unassembled WGS sequence"/>
</dbReference>
<reference evidence="2" key="1">
    <citation type="submission" date="2016-10" db="EMBL/GenBank/DDBJ databases">
        <authorList>
            <person name="Varghese N."/>
            <person name="Submissions S."/>
        </authorList>
    </citation>
    <scope>NUCLEOTIDE SEQUENCE [LARGE SCALE GENOMIC DNA]</scope>
    <source>
        <strain evidence="2">XBD1002</strain>
    </source>
</reference>
<proteinExistence type="predicted"/>
<dbReference type="RefSeq" id="WP_074930367.1">
    <property type="nucleotide sequence ID" value="NZ_FORI01000002.1"/>
</dbReference>
<evidence type="ECO:0000313" key="2">
    <source>
        <dbReference type="Proteomes" id="UP000182737"/>
    </source>
</evidence>
<sequence length="204" mass="23133">MKKITRIISIFISIIALVSCKNVKIEDDYYYEETEVIDGMKITLKGKGYGVYGQMIEKYKTGTISGLMNGSPMVIRSSSADDNNSSYNEIYLSFEVNGNVDTFETSLDVLKLQGLSLVKVYYTDDEDKEYSLYSKSSGVFENDITVNVQKDVKAVILCIRAYKYYPSTYSSVNFKGDMTEEEFKEIKGKQVNNEITIKSVKVNK</sequence>
<dbReference type="AlphaFoldDB" id="A0A1I3IPL0"/>
<accession>A0A1I3IPL0</accession>
<dbReference type="PROSITE" id="PS51257">
    <property type="entry name" value="PROKAR_LIPOPROTEIN"/>
    <property type="match status" value="1"/>
</dbReference>
<name>A0A1I3IPL0_9SPIR</name>
<protein>
    <recommendedName>
        <fullName evidence="3">Lipoprotein</fullName>
    </recommendedName>
</protein>
<organism evidence="1 2">
    <name type="scientific">Treponema bryantii</name>
    <dbReference type="NCBI Taxonomy" id="163"/>
    <lineage>
        <taxon>Bacteria</taxon>
        <taxon>Pseudomonadati</taxon>
        <taxon>Spirochaetota</taxon>
        <taxon>Spirochaetia</taxon>
        <taxon>Spirochaetales</taxon>
        <taxon>Treponemataceae</taxon>
        <taxon>Treponema</taxon>
    </lineage>
</organism>
<dbReference type="EMBL" id="FORI01000002">
    <property type="protein sequence ID" value="SFI49901.1"/>
    <property type="molecule type" value="Genomic_DNA"/>
</dbReference>
<keyword evidence="2" id="KW-1185">Reference proteome</keyword>